<comment type="caution">
    <text evidence="2">The sequence shown here is derived from an EMBL/GenBank/DDBJ whole genome shotgun (WGS) entry which is preliminary data.</text>
</comment>
<protein>
    <recommendedName>
        <fullName evidence="1">SHS2 domain-containing protein</fullName>
    </recommendedName>
</protein>
<dbReference type="Gene3D" id="3.30.1490.300">
    <property type="match status" value="1"/>
</dbReference>
<dbReference type="SUPFAM" id="SSF53067">
    <property type="entry name" value="Actin-like ATPase domain"/>
    <property type="match status" value="2"/>
</dbReference>
<dbReference type="Gene3D" id="3.30.420.40">
    <property type="match status" value="2"/>
</dbReference>
<keyword evidence="3" id="KW-1185">Reference proteome</keyword>
<dbReference type="InterPro" id="IPR043129">
    <property type="entry name" value="ATPase_NBD"/>
</dbReference>
<dbReference type="PIRSF" id="PIRSF019169">
    <property type="entry name" value="PilM"/>
    <property type="match status" value="1"/>
</dbReference>
<dbReference type="EMBL" id="CAKLDI010000001">
    <property type="protein sequence ID" value="CAH0534595.1"/>
    <property type="molecule type" value="Genomic_DNA"/>
</dbReference>
<reference evidence="2" key="1">
    <citation type="submission" date="2021-11" db="EMBL/GenBank/DDBJ databases">
        <authorList>
            <person name="Rodrigo-Torres L."/>
            <person name="Arahal R. D."/>
            <person name="Lucena T."/>
        </authorList>
    </citation>
    <scope>NUCLEOTIDE SEQUENCE</scope>
    <source>
        <strain evidence="2">CECT 7929</strain>
    </source>
</reference>
<dbReference type="InterPro" id="IPR005883">
    <property type="entry name" value="PilM"/>
</dbReference>
<dbReference type="InterPro" id="IPR003494">
    <property type="entry name" value="SHS2_FtsA"/>
</dbReference>
<dbReference type="PANTHER" id="PTHR32432:SF3">
    <property type="entry name" value="ETHANOLAMINE UTILIZATION PROTEIN EUTJ"/>
    <property type="match status" value="1"/>
</dbReference>
<evidence type="ECO:0000313" key="3">
    <source>
        <dbReference type="Proteomes" id="UP000838672"/>
    </source>
</evidence>
<proteinExistence type="predicted"/>
<evidence type="ECO:0000313" key="2">
    <source>
        <dbReference type="EMBL" id="CAH0534595.1"/>
    </source>
</evidence>
<evidence type="ECO:0000259" key="1">
    <source>
        <dbReference type="SMART" id="SM00842"/>
    </source>
</evidence>
<dbReference type="InterPro" id="IPR050696">
    <property type="entry name" value="FtsA/MreB"/>
</dbReference>
<accession>A0ABM8ZWB2</accession>
<name>A0ABM8ZWB2_9VIBR</name>
<organism evidence="2 3">
    <name type="scientific">Vibrio stylophorae</name>
    <dbReference type="NCBI Taxonomy" id="659351"/>
    <lineage>
        <taxon>Bacteria</taxon>
        <taxon>Pseudomonadati</taxon>
        <taxon>Pseudomonadota</taxon>
        <taxon>Gammaproteobacteria</taxon>
        <taxon>Vibrionales</taxon>
        <taxon>Vibrionaceae</taxon>
        <taxon>Vibrio</taxon>
    </lineage>
</organism>
<gene>
    <name evidence="2" type="ORF">VST7929_02539</name>
</gene>
<dbReference type="PANTHER" id="PTHR32432">
    <property type="entry name" value="CELL DIVISION PROTEIN FTSA-RELATED"/>
    <property type="match status" value="1"/>
</dbReference>
<feature type="domain" description="SHS2" evidence="1">
    <location>
        <begin position="7"/>
        <end position="167"/>
    </location>
</feature>
<dbReference type="Pfam" id="PF11104">
    <property type="entry name" value="PilM_2"/>
    <property type="match status" value="1"/>
</dbReference>
<dbReference type="NCBIfam" id="TIGR01175">
    <property type="entry name" value="pilM"/>
    <property type="match status" value="1"/>
</dbReference>
<dbReference type="RefSeq" id="WP_237467489.1">
    <property type="nucleotide sequence ID" value="NZ_CAKLDI010000001.1"/>
</dbReference>
<dbReference type="Proteomes" id="UP000838672">
    <property type="component" value="Unassembled WGS sequence"/>
</dbReference>
<dbReference type="SMART" id="SM00842">
    <property type="entry name" value="FtsA"/>
    <property type="match status" value="1"/>
</dbReference>
<sequence length="332" mass="36600">MFSAPPIVGIDIGTYSLQAVVANANSKELELIGCEEITLSAKIIDDQHVANVPQLTSALSQLKKRLPSGATKVLFALPDSVVINKLFSLEDDLDDQEVDFSLRQNVVNTTALSDEQLALDYKEASHQENTMTYRVFATRRNIIDSLIEASENAGLEPVIIDVQSNVIERLTRFIKYNERRPDWATVDLGNSRISINILSSISAFYNRQLTYGLNGFSLSGAMLESDDYEMGFDQEQYNDYLDGLVEQIRRELALYQSSSAVPAVQGIALYGGGAMLRDIEQKLSELLNLPVETFDPLKDLSHGQFPLKSQSLTGARFVLATGLALRGAKANA</sequence>